<gene>
    <name evidence="1" type="ORF">COW88_03315</name>
</gene>
<sequence>MAKKIEHTRKKKLTKRGAHSQYLLRLLEAHPEVEKSLRRCFIQVYEKRVENLRKMCGQYRAFILKYTTPDNIETRFMNACDAYARKHLWKRNTDRVHTHYFLNGLFKKYPKVKQEVNAACKEPFADRTVMLSDIFNANKEYFRGSGVRPEQFANACVAYGRRAGWVEKGKPSKSSWIADESFEVQKLLKSKWKTEPSLEKIAQDLIDAGAKKRVITANDLINAGRTLFLTGRKKLFLQQRDVWNDVPGLSKRLTECFKSGVIAKRGIDAIAKELKQEFAEALKEKSHRLTIKDIKAELEALFWTKDRESSMKEAIRGDMTFDEWYKYHDIMPLSLAKEKWRWMTGATTSSPRAIGHISGFNRFKELFDLKSKEVRLFSFPEHSFASPFSIPVSDADNWSVSLPNAFHIGAVHSRNIEENPARLSLVDARRRGDAAVILSNMFHLDIAKKDAGGPLNVLRALVAGYNPNVDLLDEAYQEEAQAILEGKSDDLLYERTEEAFKNLLQGLRKVCVQPDGSPEYPGPVYVLLGWQEEALAAAIARWEMLYRTELLRLKLDSEIRVAKKAGNITQAEILQARRSRTVISNVRYQRRERFQQALVYIVKQIEATIPNAVVIGMGSACFKIGSATLEVKIPSHDRVTGSLLDDEVSGHTPKVLRRELADATVICHPFSLGYRSTNRERDSMGKRGRDARIIIAPVLINDEYVRARITNTVRKAHQLSRLVSNEQFCPGVVRLTCCSGMVNTDDLSIKTLLTHANIPHKEGAQLQTIPGGYGKSKYIYFYFDTDRHYGSRNREHIWIPEQESYGGVGEATIALLRRAGMCTPAAFPIHCATTNDDGVQGNHFQVQQQPHPQQVPYAFIEQYLSDAKKDMLNADTPEKRAKCFSDTRDFILRQFLLRGVDWTQDQVEEVFARHIEPNLDFYNCLISRALQSGLRFRGISELAGVPFDGRDIGACMIGTGNHFAKTVNKEMTEGVLYARSIRERLRALPKWRDKEEVLKKYIKAPLYSNQFIAWGIIETPGGCQFGIDFRSTPDAHGVNWNDPLLKVINNDYKKRGNYSRIFDGVEAVFKTFGDKHFHASASTARTIYHMTASSTTTDLFGELGFPPNNTGNSIVGLPADGFASGPVIRRVFCYRQVKELVEKPGANIDWEKFLPNPL</sequence>
<evidence type="ECO:0000313" key="1">
    <source>
        <dbReference type="EMBL" id="PIP73005.1"/>
    </source>
</evidence>
<name>A0A2H0CSW1_9BACT</name>
<comment type="caution">
    <text evidence="1">The sequence shown here is derived from an EMBL/GenBank/DDBJ whole genome shotgun (WGS) entry which is preliminary data.</text>
</comment>
<protein>
    <submittedName>
        <fullName evidence="1">Uncharacterized protein</fullName>
    </submittedName>
</protein>
<organism evidence="1 2">
    <name type="scientific">Candidatus Lloydbacteria bacterium CG22_combo_CG10-13_8_21_14_all_47_15</name>
    <dbReference type="NCBI Taxonomy" id="1974635"/>
    <lineage>
        <taxon>Bacteria</taxon>
        <taxon>Candidatus Lloydiibacteriota</taxon>
    </lineage>
</organism>
<proteinExistence type="predicted"/>
<dbReference type="EMBL" id="PCTL01000033">
    <property type="protein sequence ID" value="PIP73005.1"/>
    <property type="molecule type" value="Genomic_DNA"/>
</dbReference>
<accession>A0A2H0CSW1</accession>
<dbReference type="AlphaFoldDB" id="A0A2H0CSW1"/>
<dbReference type="Proteomes" id="UP000230638">
    <property type="component" value="Unassembled WGS sequence"/>
</dbReference>
<reference evidence="1 2" key="1">
    <citation type="submission" date="2017-09" db="EMBL/GenBank/DDBJ databases">
        <title>Depth-based differentiation of microbial function through sediment-hosted aquifers and enrichment of novel symbionts in the deep terrestrial subsurface.</title>
        <authorList>
            <person name="Probst A.J."/>
            <person name="Ladd B."/>
            <person name="Jarett J.K."/>
            <person name="Geller-Mcgrath D.E."/>
            <person name="Sieber C.M."/>
            <person name="Emerson J.B."/>
            <person name="Anantharaman K."/>
            <person name="Thomas B.C."/>
            <person name="Malmstrom R."/>
            <person name="Stieglmeier M."/>
            <person name="Klingl A."/>
            <person name="Woyke T."/>
            <person name="Ryan C.M."/>
            <person name="Banfield J.F."/>
        </authorList>
    </citation>
    <scope>NUCLEOTIDE SEQUENCE [LARGE SCALE GENOMIC DNA]</scope>
    <source>
        <strain evidence="1">CG22_combo_CG10-13_8_21_14_all_47_15</strain>
    </source>
</reference>
<evidence type="ECO:0000313" key="2">
    <source>
        <dbReference type="Proteomes" id="UP000230638"/>
    </source>
</evidence>